<proteinExistence type="predicted"/>
<organism evidence="1">
    <name type="scientific">freshwater metagenome</name>
    <dbReference type="NCBI Taxonomy" id="449393"/>
    <lineage>
        <taxon>unclassified sequences</taxon>
        <taxon>metagenomes</taxon>
        <taxon>ecological metagenomes</taxon>
    </lineage>
</organism>
<name>A0A6J6Y3P0_9ZZZZ</name>
<dbReference type="AlphaFoldDB" id="A0A6J6Y3P0"/>
<accession>A0A6J6Y3P0</accession>
<protein>
    <submittedName>
        <fullName evidence="1">Unannotated protein</fullName>
    </submittedName>
</protein>
<reference evidence="1" key="1">
    <citation type="submission" date="2020-05" db="EMBL/GenBank/DDBJ databases">
        <authorList>
            <person name="Chiriac C."/>
            <person name="Salcher M."/>
            <person name="Ghai R."/>
            <person name="Kavagutti S V."/>
        </authorList>
    </citation>
    <scope>NUCLEOTIDE SEQUENCE</scope>
</reference>
<sequence>MNSTTYFSVDADVAPDTDADVDVGPDADAAIGEINAVTISETATR</sequence>
<gene>
    <name evidence="1" type="ORF">UFOPK2992_01177</name>
</gene>
<evidence type="ECO:0000313" key="1">
    <source>
        <dbReference type="EMBL" id="CAB4804012.1"/>
    </source>
</evidence>
<dbReference type="EMBL" id="CAFAAI010000205">
    <property type="protein sequence ID" value="CAB4804012.1"/>
    <property type="molecule type" value="Genomic_DNA"/>
</dbReference>